<dbReference type="InterPro" id="IPR004045">
    <property type="entry name" value="Glutathione_S-Trfase_N"/>
</dbReference>
<evidence type="ECO:0000256" key="1">
    <source>
        <dbReference type="SAM" id="MobiDB-lite"/>
    </source>
</evidence>
<dbReference type="SUPFAM" id="SSF52833">
    <property type="entry name" value="Thioredoxin-like"/>
    <property type="match status" value="1"/>
</dbReference>
<proteinExistence type="predicted"/>
<keyword evidence="4" id="KW-1185">Reference proteome</keyword>
<dbReference type="PANTHER" id="PTHR44328:SF6">
    <property type="entry name" value="GLUTATHIONE S-TRANSFERASE L1-RELATED"/>
    <property type="match status" value="1"/>
</dbReference>
<dbReference type="PANTHER" id="PTHR44328">
    <property type="entry name" value="GLUTATHIONE S-TRANSFERASE L1"/>
    <property type="match status" value="1"/>
</dbReference>
<dbReference type="Proteomes" id="UP000824890">
    <property type="component" value="Unassembled WGS sequence"/>
</dbReference>
<accession>A0ABQ7X3V3</accession>
<protein>
    <recommendedName>
        <fullName evidence="2">GST N-terminal domain-containing protein</fullName>
    </recommendedName>
</protein>
<dbReference type="CDD" id="cd00570">
    <property type="entry name" value="GST_N_family"/>
    <property type="match status" value="1"/>
</dbReference>
<feature type="domain" description="GST N-terminal" evidence="2">
    <location>
        <begin position="26"/>
        <end position="107"/>
    </location>
</feature>
<dbReference type="InterPro" id="IPR036249">
    <property type="entry name" value="Thioredoxin-like_sf"/>
</dbReference>
<sequence>MASPSVLEHRPASLDATADPPALFDGTTRLYTSYGCPYAQRVWITRNFKGLQVKIKLVPLNLGNMPAWYKDKVYPENKVPALEHNGNIIGESLDLIKYLDNTFKSSSSPIKWRLCLRPYPSPGAVLRRNAETASSQKKKPNSHFTEITKRGDGKDGLGDAD</sequence>
<organism evidence="3 4">
    <name type="scientific">Brassica napus</name>
    <name type="common">Rape</name>
    <dbReference type="NCBI Taxonomy" id="3708"/>
    <lineage>
        <taxon>Eukaryota</taxon>
        <taxon>Viridiplantae</taxon>
        <taxon>Streptophyta</taxon>
        <taxon>Embryophyta</taxon>
        <taxon>Tracheophyta</taxon>
        <taxon>Spermatophyta</taxon>
        <taxon>Magnoliopsida</taxon>
        <taxon>eudicotyledons</taxon>
        <taxon>Gunneridae</taxon>
        <taxon>Pentapetalae</taxon>
        <taxon>rosids</taxon>
        <taxon>malvids</taxon>
        <taxon>Brassicales</taxon>
        <taxon>Brassicaceae</taxon>
        <taxon>Brassiceae</taxon>
        <taxon>Brassica</taxon>
    </lineage>
</organism>
<evidence type="ECO:0000313" key="3">
    <source>
        <dbReference type="EMBL" id="KAH0850624.1"/>
    </source>
</evidence>
<reference evidence="3 4" key="1">
    <citation type="submission" date="2021-05" db="EMBL/GenBank/DDBJ databases">
        <title>Genome Assembly of Synthetic Allotetraploid Brassica napus Reveals Homoeologous Exchanges between Subgenomes.</title>
        <authorList>
            <person name="Davis J.T."/>
        </authorList>
    </citation>
    <scope>NUCLEOTIDE SEQUENCE [LARGE SCALE GENOMIC DNA]</scope>
    <source>
        <strain evidence="4">cv. Da-Ae</strain>
        <tissue evidence="3">Seedling</tissue>
    </source>
</reference>
<dbReference type="Pfam" id="PF13417">
    <property type="entry name" value="GST_N_3"/>
    <property type="match status" value="1"/>
</dbReference>
<evidence type="ECO:0000313" key="4">
    <source>
        <dbReference type="Proteomes" id="UP000824890"/>
    </source>
</evidence>
<dbReference type="InterPro" id="IPR044629">
    <property type="entry name" value="GSTL1/2/3"/>
</dbReference>
<feature type="compositionally biased region" description="Basic and acidic residues" evidence="1">
    <location>
        <begin position="146"/>
        <end position="161"/>
    </location>
</feature>
<dbReference type="PROSITE" id="PS50404">
    <property type="entry name" value="GST_NTER"/>
    <property type="match status" value="1"/>
</dbReference>
<evidence type="ECO:0000259" key="2">
    <source>
        <dbReference type="PROSITE" id="PS50404"/>
    </source>
</evidence>
<feature type="region of interest" description="Disordered" evidence="1">
    <location>
        <begin position="127"/>
        <end position="161"/>
    </location>
</feature>
<dbReference type="EMBL" id="JAGKQM010002010">
    <property type="protein sequence ID" value="KAH0850624.1"/>
    <property type="molecule type" value="Genomic_DNA"/>
</dbReference>
<dbReference type="Gene3D" id="3.40.30.10">
    <property type="entry name" value="Glutaredoxin"/>
    <property type="match status" value="1"/>
</dbReference>
<name>A0ABQ7X3V3_BRANA</name>
<gene>
    <name evidence="3" type="ORF">HID58_095375</name>
</gene>
<comment type="caution">
    <text evidence="3">The sequence shown here is derived from an EMBL/GenBank/DDBJ whole genome shotgun (WGS) entry which is preliminary data.</text>
</comment>